<gene>
    <name evidence="1" type="ORF">BJ878DRAFT_65356</name>
</gene>
<keyword evidence="2" id="KW-1185">Reference proteome</keyword>
<dbReference type="Proteomes" id="UP000887226">
    <property type="component" value="Unassembled WGS sequence"/>
</dbReference>
<sequence>MQFEDMSKQVNTRAPLLFGLLNDLIGPKIKRQDRAPRGPSKFNHRIAIITSILCYSRTSEGSNKFPRVFGAFLHSNAVKRRVLDLFHQFGICEGYKGVHKHLETVAEQAKASSLSLSMDVDRLQVGDSPSIWPAAGCLCCV</sequence>
<evidence type="ECO:0000313" key="1">
    <source>
        <dbReference type="EMBL" id="KAG9244514.1"/>
    </source>
</evidence>
<dbReference type="AlphaFoldDB" id="A0A9P8CEV8"/>
<dbReference type="EMBL" id="MU253900">
    <property type="protein sequence ID" value="KAG9244514.1"/>
    <property type="molecule type" value="Genomic_DNA"/>
</dbReference>
<organism evidence="1 2">
    <name type="scientific">Calycina marina</name>
    <dbReference type="NCBI Taxonomy" id="1763456"/>
    <lineage>
        <taxon>Eukaryota</taxon>
        <taxon>Fungi</taxon>
        <taxon>Dikarya</taxon>
        <taxon>Ascomycota</taxon>
        <taxon>Pezizomycotina</taxon>
        <taxon>Leotiomycetes</taxon>
        <taxon>Helotiales</taxon>
        <taxon>Pezizellaceae</taxon>
        <taxon>Calycina</taxon>
    </lineage>
</organism>
<comment type="caution">
    <text evidence="1">The sequence shown here is derived from an EMBL/GenBank/DDBJ whole genome shotgun (WGS) entry which is preliminary data.</text>
</comment>
<name>A0A9P8CEV8_9HELO</name>
<reference evidence="1" key="1">
    <citation type="journal article" date="2021" name="IMA Fungus">
        <title>Genomic characterization of three marine fungi, including Emericellopsis atlantica sp. nov. with signatures of a generalist lifestyle and marine biomass degradation.</title>
        <authorList>
            <person name="Hagestad O.C."/>
            <person name="Hou L."/>
            <person name="Andersen J.H."/>
            <person name="Hansen E.H."/>
            <person name="Altermark B."/>
            <person name="Li C."/>
            <person name="Kuhnert E."/>
            <person name="Cox R.J."/>
            <person name="Crous P.W."/>
            <person name="Spatafora J.W."/>
            <person name="Lail K."/>
            <person name="Amirebrahimi M."/>
            <person name="Lipzen A."/>
            <person name="Pangilinan J."/>
            <person name="Andreopoulos W."/>
            <person name="Hayes R.D."/>
            <person name="Ng V."/>
            <person name="Grigoriev I.V."/>
            <person name="Jackson S.A."/>
            <person name="Sutton T.D.S."/>
            <person name="Dobson A.D.W."/>
            <person name="Rama T."/>
        </authorList>
    </citation>
    <scope>NUCLEOTIDE SEQUENCE</scope>
    <source>
        <strain evidence="1">TRa3180A</strain>
    </source>
</reference>
<protein>
    <submittedName>
        <fullName evidence="1">Uncharacterized protein</fullName>
    </submittedName>
</protein>
<accession>A0A9P8CEV8</accession>
<dbReference type="OrthoDB" id="5370745at2759"/>
<evidence type="ECO:0000313" key="2">
    <source>
        <dbReference type="Proteomes" id="UP000887226"/>
    </source>
</evidence>
<proteinExistence type="predicted"/>